<dbReference type="GO" id="GO:0016810">
    <property type="term" value="F:hydrolase activity, acting on carbon-nitrogen (but not peptide) bonds"/>
    <property type="evidence" value="ECO:0007669"/>
    <property type="project" value="InterPro"/>
</dbReference>
<dbReference type="RefSeq" id="WP_044624924.1">
    <property type="nucleotide sequence ID" value="NZ_JTDV01000001.1"/>
</dbReference>
<feature type="domain" description="NodB homology" evidence="3">
    <location>
        <begin position="72"/>
        <end position="334"/>
    </location>
</feature>
<dbReference type="InterPro" id="IPR011330">
    <property type="entry name" value="Glyco_hydro/deAcase_b/a-brl"/>
</dbReference>
<protein>
    <recommendedName>
        <fullName evidence="3">NodB homology domain-containing protein</fullName>
    </recommendedName>
</protein>
<dbReference type="Proteomes" id="UP000032361">
    <property type="component" value="Unassembled WGS sequence"/>
</dbReference>
<comment type="caution">
    <text evidence="4">The sequence shown here is derived from an EMBL/GenBank/DDBJ whole genome shotgun (WGS) entry which is preliminary data.</text>
</comment>
<dbReference type="SUPFAM" id="SSF88713">
    <property type="entry name" value="Glycoside hydrolase/deacetylase"/>
    <property type="match status" value="1"/>
</dbReference>
<dbReference type="Gene3D" id="3.20.20.370">
    <property type="entry name" value="Glycoside hydrolase/deacetylase"/>
    <property type="match status" value="1"/>
</dbReference>
<dbReference type="OrthoDB" id="9778320at2"/>
<sequence>MLNLIKKHFVKAEPKALVLMYHRVCNIKTDPWELAVSPKNFESQINELKKHYTILPISALFKQFDNLKIKNRSVYITFDDTYQDNFTLAKPILEKHQCPATFFVPNYFTGKQQMFWWDELENIFLHTNILPKTLTLTIKDNTIEFKTEVEVLTDTLQRKQQDWTWHTAPPTRRCELYLEIWSLLKPCSLIEINKIMNSIKIWAKYEQTNLEDNFAMKTEQLSELINNKLFSLGFHTETHLSLHAHEKPVQLKEIMNNKAFFTQNNLKNVNAIAFPYGDYNNDTISSIKELKIELGFTTKAECITKKSNPFILGRIQVPNCSGADLIEKLTEILN</sequence>
<dbReference type="PROSITE" id="PS51677">
    <property type="entry name" value="NODB"/>
    <property type="match status" value="1"/>
</dbReference>
<evidence type="ECO:0000256" key="2">
    <source>
        <dbReference type="ARBA" id="ARBA00022729"/>
    </source>
</evidence>
<dbReference type="InterPro" id="IPR002509">
    <property type="entry name" value="NODB_dom"/>
</dbReference>
<dbReference type="STRING" id="1382798.PK35_01760"/>
<proteinExistence type="predicted"/>
<dbReference type="PATRIC" id="fig|1382798.3.peg.355"/>
<evidence type="ECO:0000313" key="4">
    <source>
        <dbReference type="EMBL" id="KJD34539.1"/>
    </source>
</evidence>
<dbReference type="EMBL" id="JTDV01000001">
    <property type="protein sequence ID" value="KJD34539.1"/>
    <property type="molecule type" value="Genomic_DNA"/>
</dbReference>
<keyword evidence="2" id="KW-0732">Signal</keyword>
<evidence type="ECO:0000256" key="1">
    <source>
        <dbReference type="ARBA" id="ARBA00004613"/>
    </source>
</evidence>
<organism evidence="4 5">
    <name type="scientific">Neotamlana nanhaiensis</name>
    <dbReference type="NCBI Taxonomy" id="1382798"/>
    <lineage>
        <taxon>Bacteria</taxon>
        <taxon>Pseudomonadati</taxon>
        <taxon>Bacteroidota</taxon>
        <taxon>Flavobacteriia</taxon>
        <taxon>Flavobacteriales</taxon>
        <taxon>Flavobacteriaceae</taxon>
        <taxon>Neotamlana</taxon>
    </lineage>
</organism>
<name>A0A0D7W684_9FLAO</name>
<keyword evidence="5" id="KW-1185">Reference proteome</keyword>
<reference evidence="4 5" key="1">
    <citation type="journal article" date="2015" name="Antonie Van Leeuwenhoek">
        <title>Tamlana nanhaiensis sp. nov., isolated from surface seawater collected from the South China Sea.</title>
        <authorList>
            <person name="Liu X."/>
            <person name="Lai Q."/>
            <person name="Du Y."/>
            <person name="Li G."/>
            <person name="Sun F."/>
            <person name="Shao Z."/>
        </authorList>
    </citation>
    <scope>NUCLEOTIDE SEQUENCE [LARGE SCALE GENOMIC DNA]</scope>
    <source>
        <strain evidence="4 5">FHC16</strain>
    </source>
</reference>
<accession>A0A0D7W684</accession>
<dbReference type="InterPro" id="IPR051398">
    <property type="entry name" value="Polysacch_Deacetylase"/>
</dbReference>
<dbReference type="AlphaFoldDB" id="A0A0D7W684"/>
<dbReference type="GO" id="GO:0005576">
    <property type="term" value="C:extracellular region"/>
    <property type="evidence" value="ECO:0007669"/>
    <property type="project" value="UniProtKB-SubCell"/>
</dbReference>
<evidence type="ECO:0000259" key="3">
    <source>
        <dbReference type="PROSITE" id="PS51677"/>
    </source>
</evidence>
<dbReference type="PANTHER" id="PTHR34216:SF3">
    <property type="entry name" value="POLY-BETA-1,6-N-ACETYL-D-GLUCOSAMINE N-DEACETYLASE"/>
    <property type="match status" value="1"/>
</dbReference>
<dbReference type="GO" id="GO:0005975">
    <property type="term" value="P:carbohydrate metabolic process"/>
    <property type="evidence" value="ECO:0007669"/>
    <property type="project" value="InterPro"/>
</dbReference>
<dbReference type="Pfam" id="PF01522">
    <property type="entry name" value="Polysacc_deac_1"/>
    <property type="match status" value="2"/>
</dbReference>
<dbReference type="PANTHER" id="PTHR34216">
    <property type="match status" value="1"/>
</dbReference>
<evidence type="ECO:0000313" key="5">
    <source>
        <dbReference type="Proteomes" id="UP000032361"/>
    </source>
</evidence>
<gene>
    <name evidence="4" type="ORF">PK35_01760</name>
</gene>
<dbReference type="CDD" id="cd10918">
    <property type="entry name" value="CE4_NodB_like_5s_6s"/>
    <property type="match status" value="1"/>
</dbReference>
<comment type="subcellular location">
    <subcellularLocation>
        <location evidence="1">Secreted</location>
    </subcellularLocation>
</comment>